<keyword evidence="3" id="KW-1185">Reference proteome</keyword>
<dbReference type="STRING" id="1161919.EPIR_2119"/>
<dbReference type="Gene3D" id="3.40.50.150">
    <property type="entry name" value="Vaccinia Virus protein VP39"/>
    <property type="match status" value="1"/>
</dbReference>
<dbReference type="AlphaFoldDB" id="V5Z8E5"/>
<keyword evidence="1" id="KW-0620">Polyamine biosynthesis</keyword>
<proteinExistence type="predicted"/>
<evidence type="ECO:0000313" key="3">
    <source>
        <dbReference type="Proteomes" id="UP000018217"/>
    </source>
</evidence>
<dbReference type="EMBL" id="CAHS01000015">
    <property type="protein sequence ID" value="CCG87484.1"/>
    <property type="molecule type" value="Genomic_DNA"/>
</dbReference>
<dbReference type="OrthoDB" id="9761985at2"/>
<dbReference type="CDD" id="cd02440">
    <property type="entry name" value="AdoMet_MTases"/>
    <property type="match status" value="1"/>
</dbReference>
<dbReference type="EC" id="2.5.1.16" evidence="2"/>
<comment type="caution">
    <text evidence="2">The sequence shown here is derived from an EMBL/GenBank/DDBJ whole genome shotgun (WGS) entry which is preliminary data.</text>
</comment>
<accession>V5Z8E5</accession>
<dbReference type="GO" id="GO:0004766">
    <property type="term" value="F:spermidine synthase activity"/>
    <property type="evidence" value="ECO:0007669"/>
    <property type="project" value="UniProtKB-EC"/>
</dbReference>
<dbReference type="PANTHER" id="PTHR43317:SF1">
    <property type="entry name" value="THERMOSPERMINE SYNTHASE ACAULIS5"/>
    <property type="match status" value="1"/>
</dbReference>
<keyword evidence="2" id="KW-0808">Transferase</keyword>
<dbReference type="InterPro" id="IPR029063">
    <property type="entry name" value="SAM-dependent_MTases_sf"/>
</dbReference>
<reference evidence="2 3" key="1">
    <citation type="journal article" date="2013" name="Syst. Appl. Microbiol.">
        <title>Phylogenetic position and virulence apparatus of the pear flower necrosis pathogen Erwinia piriflorinigrans CFBP 5888T as assessed by comparative genomics.</title>
        <authorList>
            <person name="Smits T.H."/>
            <person name="Rezzonico F."/>
            <person name="Lopez M.M."/>
            <person name="Blom J."/>
            <person name="Goesmann A."/>
            <person name="Frey J.E."/>
            <person name="Duffy B."/>
        </authorList>
    </citation>
    <scope>NUCLEOTIDE SEQUENCE [LARGE SCALE GENOMIC DNA]</scope>
    <source>
        <strain evidence="3">CFBP5888</strain>
    </source>
</reference>
<dbReference type="GO" id="GO:0006596">
    <property type="term" value="P:polyamine biosynthetic process"/>
    <property type="evidence" value="ECO:0007669"/>
    <property type="project" value="UniProtKB-KW"/>
</dbReference>
<organism evidence="2 3">
    <name type="scientific">Erwinia piriflorinigrans CFBP 5888</name>
    <dbReference type="NCBI Taxonomy" id="1161919"/>
    <lineage>
        <taxon>Bacteria</taxon>
        <taxon>Pseudomonadati</taxon>
        <taxon>Pseudomonadota</taxon>
        <taxon>Gammaproteobacteria</taxon>
        <taxon>Enterobacterales</taxon>
        <taxon>Erwiniaceae</taxon>
        <taxon>Erwinia</taxon>
    </lineage>
</organism>
<dbReference type="Proteomes" id="UP000018217">
    <property type="component" value="Unassembled WGS sequence"/>
</dbReference>
<gene>
    <name evidence="2" type="ORF">EPIR_2119</name>
</gene>
<evidence type="ECO:0000256" key="1">
    <source>
        <dbReference type="ARBA" id="ARBA00023115"/>
    </source>
</evidence>
<evidence type="ECO:0000313" key="2">
    <source>
        <dbReference type="EMBL" id="CCG87484.1"/>
    </source>
</evidence>
<name>V5Z8E5_9GAMM</name>
<dbReference type="PANTHER" id="PTHR43317">
    <property type="entry name" value="THERMOSPERMINE SYNTHASE ACAULIS5"/>
    <property type="match status" value="1"/>
</dbReference>
<dbReference type="SUPFAM" id="SSF53335">
    <property type="entry name" value="S-adenosyl-L-methionine-dependent methyltransferases"/>
    <property type="match status" value="1"/>
</dbReference>
<dbReference type="RefSeq" id="WP_023655273.1">
    <property type="nucleotide sequence ID" value="NZ_CAHS01000015.1"/>
</dbReference>
<protein>
    <submittedName>
        <fullName evidence="2">Spermidine synthase 1</fullName>
        <ecNumber evidence="2">2.5.1.16</ecNumber>
    </submittedName>
</protein>
<sequence length="266" mass="29623">MSDVDFDSSPLFKLRGKVVASLQDEHGPVTVIDNRDFRSMSFDRIFEQSKMLKSQPTLPVHNYIRAMLMAVALTEAKDILLLGLGGGSLLRSLYARDTGIAVDVVELRQAVMSVAQDYFYLPQSEKIRYFIDDAARFVADEGSPRNYQLIFSDLYNANALAPIQSAAEFLHDCATRLQPGGWLVLNHPQLPPQNPSFSHTLMDIFSSLFYTIAPSGNVVIFASQSPYPHPLQQLKQMMTNSGADFASDFTPLAQKLSRWPGSIART</sequence>